<evidence type="ECO:0000313" key="2">
    <source>
        <dbReference type="EMBL" id="KAF0758177.1"/>
    </source>
</evidence>
<evidence type="ECO:0000313" key="3">
    <source>
        <dbReference type="Proteomes" id="UP000478052"/>
    </source>
</evidence>
<dbReference type="EMBL" id="VUJU01003360">
    <property type="protein sequence ID" value="KAF0758177.1"/>
    <property type="molecule type" value="Genomic_DNA"/>
</dbReference>
<dbReference type="PANTHER" id="PTHR46289:SF19">
    <property type="entry name" value="ZINC FINGER MYM-TYPE CONTAINING 1"/>
    <property type="match status" value="1"/>
</dbReference>
<name>A0A6G0YLH8_APHCR</name>
<keyword evidence="3" id="KW-1185">Reference proteome</keyword>
<accession>A0A6G0YLH8</accession>
<dbReference type="Pfam" id="PF05699">
    <property type="entry name" value="Dimer_Tnp_hAT"/>
    <property type="match status" value="1"/>
</dbReference>
<dbReference type="InterPro" id="IPR052958">
    <property type="entry name" value="IFN-induced_PKR_regulator"/>
</dbReference>
<evidence type="ECO:0000259" key="1">
    <source>
        <dbReference type="Pfam" id="PF05699"/>
    </source>
</evidence>
<dbReference type="GO" id="GO:0046983">
    <property type="term" value="F:protein dimerization activity"/>
    <property type="evidence" value="ECO:0007669"/>
    <property type="project" value="InterPro"/>
</dbReference>
<proteinExistence type="predicted"/>
<gene>
    <name evidence="2" type="ORF">FWK35_00033822</name>
</gene>
<dbReference type="InterPro" id="IPR008906">
    <property type="entry name" value="HATC_C_dom"/>
</dbReference>
<protein>
    <submittedName>
        <fullName evidence="2">Zinc finger MYM-type protein 1-like</fullName>
    </submittedName>
</protein>
<feature type="domain" description="HAT C-terminal dimerisation" evidence="1">
    <location>
        <begin position="170"/>
        <end position="242"/>
    </location>
</feature>
<dbReference type="Proteomes" id="UP000478052">
    <property type="component" value="Unassembled WGS sequence"/>
</dbReference>
<dbReference type="PANTHER" id="PTHR46289">
    <property type="entry name" value="52 KDA REPRESSOR OF THE INHIBITOR OF THE PROTEIN KINASE-LIKE PROTEIN-RELATED"/>
    <property type="match status" value="1"/>
</dbReference>
<reference evidence="2 3" key="1">
    <citation type="submission" date="2019-08" db="EMBL/GenBank/DDBJ databases">
        <title>Whole genome of Aphis craccivora.</title>
        <authorList>
            <person name="Voronova N.V."/>
            <person name="Shulinski R.S."/>
            <person name="Bandarenka Y.V."/>
            <person name="Zhorov D.G."/>
            <person name="Warner D."/>
        </authorList>
    </citation>
    <scope>NUCLEOTIDE SEQUENCE [LARGE SCALE GENOMIC DNA]</scope>
    <source>
        <strain evidence="2">180601</strain>
        <tissue evidence="2">Whole Body</tissue>
    </source>
</reference>
<dbReference type="OrthoDB" id="10063284at2759"/>
<dbReference type="AlphaFoldDB" id="A0A6G0YLH8"/>
<comment type="caution">
    <text evidence="2">The sequence shown here is derived from an EMBL/GenBank/DDBJ whole genome shotgun (WGS) entry which is preliminary data.</text>
</comment>
<sequence>MFQDPKLNIGIALEMIENLKEYFTKKRSNEHFLDIISKSKKLSLNVNGDTTFPIEQRLRKRKKHFDYETEDEPIIDPQNSFKCNFYYIILDSTLSSLNERFELLRSNSDIFLIFYSIKNLIQMSDKELLKHCNDLQIHLTDNVLNESDISGPELYEEIISLRIHLKLDYNSHDVLNYIHTNGLSSFFPNMCIALRIYLTMPVSVATGERSFSKLKIVKNYLRSTMNQDRLTNLSIISIEHQLCQSVDTKSLIEKFSAVKARKVHFV</sequence>
<organism evidence="2 3">
    <name type="scientific">Aphis craccivora</name>
    <name type="common">Cowpea aphid</name>
    <dbReference type="NCBI Taxonomy" id="307492"/>
    <lineage>
        <taxon>Eukaryota</taxon>
        <taxon>Metazoa</taxon>
        <taxon>Ecdysozoa</taxon>
        <taxon>Arthropoda</taxon>
        <taxon>Hexapoda</taxon>
        <taxon>Insecta</taxon>
        <taxon>Pterygota</taxon>
        <taxon>Neoptera</taxon>
        <taxon>Paraneoptera</taxon>
        <taxon>Hemiptera</taxon>
        <taxon>Sternorrhyncha</taxon>
        <taxon>Aphidomorpha</taxon>
        <taxon>Aphidoidea</taxon>
        <taxon>Aphididae</taxon>
        <taxon>Aphidini</taxon>
        <taxon>Aphis</taxon>
        <taxon>Aphis</taxon>
    </lineage>
</organism>